<gene>
    <name evidence="2" type="ORF">FB45DRAFT_953489</name>
</gene>
<dbReference type="EMBL" id="JARKIF010000077">
    <property type="protein sequence ID" value="KAJ7605335.1"/>
    <property type="molecule type" value="Genomic_DNA"/>
</dbReference>
<dbReference type="Proteomes" id="UP001221142">
    <property type="component" value="Unassembled WGS sequence"/>
</dbReference>
<protein>
    <submittedName>
        <fullName evidence="2">Uncharacterized protein</fullName>
    </submittedName>
</protein>
<dbReference type="AlphaFoldDB" id="A0AAD7AZD3"/>
<keyword evidence="3" id="KW-1185">Reference proteome</keyword>
<evidence type="ECO:0000256" key="1">
    <source>
        <dbReference type="SAM" id="MobiDB-lite"/>
    </source>
</evidence>
<accession>A0AAD7AZD3</accession>
<evidence type="ECO:0000313" key="3">
    <source>
        <dbReference type="Proteomes" id="UP001221142"/>
    </source>
</evidence>
<feature type="region of interest" description="Disordered" evidence="1">
    <location>
        <begin position="208"/>
        <end position="245"/>
    </location>
</feature>
<comment type="caution">
    <text evidence="2">The sequence shown here is derived from an EMBL/GenBank/DDBJ whole genome shotgun (WGS) entry which is preliminary data.</text>
</comment>
<proteinExistence type="predicted"/>
<evidence type="ECO:0000313" key="2">
    <source>
        <dbReference type="EMBL" id="KAJ7605335.1"/>
    </source>
</evidence>
<organism evidence="2 3">
    <name type="scientific">Roridomyces roridus</name>
    <dbReference type="NCBI Taxonomy" id="1738132"/>
    <lineage>
        <taxon>Eukaryota</taxon>
        <taxon>Fungi</taxon>
        <taxon>Dikarya</taxon>
        <taxon>Basidiomycota</taxon>
        <taxon>Agaricomycotina</taxon>
        <taxon>Agaricomycetes</taxon>
        <taxon>Agaricomycetidae</taxon>
        <taxon>Agaricales</taxon>
        <taxon>Marasmiineae</taxon>
        <taxon>Mycenaceae</taxon>
        <taxon>Roridomyces</taxon>
    </lineage>
</organism>
<name>A0AAD7AZD3_9AGAR</name>
<reference evidence="2" key="1">
    <citation type="submission" date="2023-03" db="EMBL/GenBank/DDBJ databases">
        <title>Massive genome expansion in bonnet fungi (Mycena s.s.) driven by repeated elements and novel gene families across ecological guilds.</title>
        <authorList>
            <consortium name="Lawrence Berkeley National Laboratory"/>
            <person name="Harder C.B."/>
            <person name="Miyauchi S."/>
            <person name="Viragh M."/>
            <person name="Kuo A."/>
            <person name="Thoen E."/>
            <person name="Andreopoulos B."/>
            <person name="Lu D."/>
            <person name="Skrede I."/>
            <person name="Drula E."/>
            <person name="Henrissat B."/>
            <person name="Morin E."/>
            <person name="Kohler A."/>
            <person name="Barry K."/>
            <person name="LaButti K."/>
            <person name="Morin E."/>
            <person name="Salamov A."/>
            <person name="Lipzen A."/>
            <person name="Mereny Z."/>
            <person name="Hegedus B."/>
            <person name="Baldrian P."/>
            <person name="Stursova M."/>
            <person name="Weitz H."/>
            <person name="Taylor A."/>
            <person name="Grigoriev I.V."/>
            <person name="Nagy L.G."/>
            <person name="Martin F."/>
            <person name="Kauserud H."/>
        </authorList>
    </citation>
    <scope>NUCLEOTIDE SEQUENCE</scope>
    <source>
        <strain evidence="2">9284</strain>
    </source>
</reference>
<sequence>MPIDYPLFLRMLNARRQGSLRSASFFAVEGPDPDPVTLAALDELRDGGLDLRLESGLEAQNGIDRWENDSLPLWPCMKMLFSDRKPLTPFPILNHHCHEPRITTLPLINRCTVHSLRCLRRRRGGMSNAAGRRRAHLEQRGYDLSRLYRRVLECSSRHHCCVDRATDNDSNGRHLMLPLQLSGEQTLISRLRLCVQGGHDHLLSSVELHSDRHGTREPPLPPSSGGGSSLPSNRASGKASFGILP</sequence>